<evidence type="ECO:0000313" key="1">
    <source>
        <dbReference type="EMBL" id="EGW13878.1"/>
    </source>
</evidence>
<reference evidence="2" key="1">
    <citation type="journal article" date="2011" name="Nat. Biotechnol.">
        <title>The genomic sequence of the Chinese hamster ovary (CHO)-K1 cell line.</title>
        <authorList>
            <person name="Xu X."/>
            <person name="Nagarajan H."/>
            <person name="Lewis N.E."/>
            <person name="Pan S."/>
            <person name="Cai Z."/>
            <person name="Liu X."/>
            <person name="Chen W."/>
            <person name="Xie M."/>
            <person name="Wang W."/>
            <person name="Hammond S."/>
            <person name="Andersen M.R."/>
            <person name="Neff N."/>
            <person name="Passarelli B."/>
            <person name="Koh W."/>
            <person name="Fan H.C."/>
            <person name="Wang J."/>
            <person name="Gui Y."/>
            <person name="Lee K.H."/>
            <person name="Betenbaugh M.J."/>
            <person name="Quake S.R."/>
            <person name="Famili I."/>
            <person name="Palsson B.O."/>
            <person name="Wang J."/>
        </authorList>
    </citation>
    <scope>NUCLEOTIDE SEQUENCE [LARGE SCALE GENOMIC DNA]</scope>
    <source>
        <strain evidence="2">CHO K1 cell line</strain>
    </source>
</reference>
<name>G3IDX7_CRIGR</name>
<evidence type="ECO:0000313" key="2">
    <source>
        <dbReference type="Proteomes" id="UP000001075"/>
    </source>
</evidence>
<accession>G3IDX7</accession>
<dbReference type="AlphaFoldDB" id="G3IDX7"/>
<dbReference type="EMBL" id="JH002112">
    <property type="protein sequence ID" value="EGW13878.1"/>
    <property type="molecule type" value="Genomic_DNA"/>
</dbReference>
<gene>
    <name evidence="1" type="ORF">I79_021918</name>
</gene>
<sequence length="51" mass="5630">MGKQSTQLQQANGLLGRISGVLVTAASRTNEKKYARLPKHDLNKDECQKTC</sequence>
<dbReference type="Proteomes" id="UP000001075">
    <property type="component" value="Unassembled WGS sequence"/>
</dbReference>
<proteinExistence type="predicted"/>
<organism evidence="1 2">
    <name type="scientific">Cricetulus griseus</name>
    <name type="common">Chinese hamster</name>
    <name type="synonym">Cricetulus barabensis griseus</name>
    <dbReference type="NCBI Taxonomy" id="10029"/>
    <lineage>
        <taxon>Eukaryota</taxon>
        <taxon>Metazoa</taxon>
        <taxon>Chordata</taxon>
        <taxon>Craniata</taxon>
        <taxon>Vertebrata</taxon>
        <taxon>Euteleostomi</taxon>
        <taxon>Mammalia</taxon>
        <taxon>Eutheria</taxon>
        <taxon>Euarchontoglires</taxon>
        <taxon>Glires</taxon>
        <taxon>Rodentia</taxon>
        <taxon>Myomorpha</taxon>
        <taxon>Muroidea</taxon>
        <taxon>Cricetidae</taxon>
        <taxon>Cricetinae</taxon>
        <taxon>Cricetulus</taxon>
    </lineage>
</organism>
<dbReference type="InParanoid" id="G3IDX7"/>
<protein>
    <submittedName>
        <fullName evidence="1">Uncharacterized protein</fullName>
    </submittedName>
</protein>